<proteinExistence type="predicted"/>
<keyword evidence="2" id="KW-1185">Reference proteome</keyword>
<dbReference type="AlphaFoldDB" id="A0AAV8ZZL3"/>
<accession>A0AAV8ZZL3</accession>
<dbReference type="EMBL" id="JAUJYN010000047">
    <property type="protein sequence ID" value="KAK1257359.1"/>
    <property type="molecule type" value="Genomic_DNA"/>
</dbReference>
<sequence>MITSIQCLAYNVSKSVLHHTCLKISNNSAYFRIHHNLLGKKNCLLHTCCPYTTPNL</sequence>
<dbReference type="Proteomes" id="UP001179952">
    <property type="component" value="Unassembled WGS sequence"/>
</dbReference>
<name>A0AAV8ZZL3_ACOGR</name>
<evidence type="ECO:0000313" key="1">
    <source>
        <dbReference type="EMBL" id="KAK1257359.1"/>
    </source>
</evidence>
<reference evidence="1" key="1">
    <citation type="journal article" date="2023" name="Nat. Commun.">
        <title>Diploid and tetraploid genomes of Acorus and the evolution of monocots.</title>
        <authorList>
            <person name="Ma L."/>
            <person name="Liu K.W."/>
            <person name="Li Z."/>
            <person name="Hsiao Y.Y."/>
            <person name="Qi Y."/>
            <person name="Fu T."/>
            <person name="Tang G.D."/>
            <person name="Zhang D."/>
            <person name="Sun W.H."/>
            <person name="Liu D.K."/>
            <person name="Li Y."/>
            <person name="Chen G.Z."/>
            <person name="Liu X.D."/>
            <person name="Liao X.Y."/>
            <person name="Jiang Y.T."/>
            <person name="Yu X."/>
            <person name="Hao Y."/>
            <person name="Huang J."/>
            <person name="Zhao X.W."/>
            <person name="Ke S."/>
            <person name="Chen Y.Y."/>
            <person name="Wu W.L."/>
            <person name="Hsu J.L."/>
            <person name="Lin Y.F."/>
            <person name="Huang M.D."/>
            <person name="Li C.Y."/>
            <person name="Huang L."/>
            <person name="Wang Z.W."/>
            <person name="Zhao X."/>
            <person name="Zhong W.Y."/>
            <person name="Peng D.H."/>
            <person name="Ahmad S."/>
            <person name="Lan S."/>
            <person name="Zhang J.S."/>
            <person name="Tsai W.C."/>
            <person name="Van de Peer Y."/>
            <person name="Liu Z.J."/>
        </authorList>
    </citation>
    <scope>NUCLEOTIDE SEQUENCE</scope>
    <source>
        <strain evidence="1">SCP</strain>
    </source>
</reference>
<comment type="caution">
    <text evidence="1">The sequence shown here is derived from an EMBL/GenBank/DDBJ whole genome shotgun (WGS) entry which is preliminary data.</text>
</comment>
<reference evidence="1" key="2">
    <citation type="submission" date="2023-06" db="EMBL/GenBank/DDBJ databases">
        <authorList>
            <person name="Ma L."/>
            <person name="Liu K.-W."/>
            <person name="Li Z."/>
            <person name="Hsiao Y.-Y."/>
            <person name="Qi Y."/>
            <person name="Fu T."/>
            <person name="Tang G."/>
            <person name="Zhang D."/>
            <person name="Sun W.-H."/>
            <person name="Liu D.-K."/>
            <person name="Li Y."/>
            <person name="Chen G.-Z."/>
            <person name="Liu X.-D."/>
            <person name="Liao X.-Y."/>
            <person name="Jiang Y.-T."/>
            <person name="Yu X."/>
            <person name="Hao Y."/>
            <person name="Huang J."/>
            <person name="Zhao X.-W."/>
            <person name="Ke S."/>
            <person name="Chen Y.-Y."/>
            <person name="Wu W.-L."/>
            <person name="Hsu J.-L."/>
            <person name="Lin Y.-F."/>
            <person name="Huang M.-D."/>
            <person name="Li C.-Y."/>
            <person name="Huang L."/>
            <person name="Wang Z.-W."/>
            <person name="Zhao X."/>
            <person name="Zhong W.-Y."/>
            <person name="Peng D.-H."/>
            <person name="Ahmad S."/>
            <person name="Lan S."/>
            <person name="Zhang J.-S."/>
            <person name="Tsai W.-C."/>
            <person name="Van De Peer Y."/>
            <person name="Liu Z.-J."/>
        </authorList>
    </citation>
    <scope>NUCLEOTIDE SEQUENCE</scope>
    <source>
        <strain evidence="1">SCP</strain>
        <tissue evidence="1">Leaves</tissue>
    </source>
</reference>
<protein>
    <submittedName>
        <fullName evidence="1">Uncharacterized protein</fullName>
    </submittedName>
</protein>
<gene>
    <name evidence="1" type="ORF">QJS04_geneDACA024464</name>
</gene>
<organism evidence="1 2">
    <name type="scientific">Acorus gramineus</name>
    <name type="common">Dwarf sweet flag</name>
    <dbReference type="NCBI Taxonomy" id="55184"/>
    <lineage>
        <taxon>Eukaryota</taxon>
        <taxon>Viridiplantae</taxon>
        <taxon>Streptophyta</taxon>
        <taxon>Embryophyta</taxon>
        <taxon>Tracheophyta</taxon>
        <taxon>Spermatophyta</taxon>
        <taxon>Magnoliopsida</taxon>
        <taxon>Liliopsida</taxon>
        <taxon>Acoraceae</taxon>
        <taxon>Acorus</taxon>
    </lineage>
</organism>
<evidence type="ECO:0000313" key="2">
    <source>
        <dbReference type="Proteomes" id="UP001179952"/>
    </source>
</evidence>